<keyword evidence="2" id="KW-0812">Transmembrane</keyword>
<accession>A0A5C3F850</accession>
<feature type="region of interest" description="Disordered" evidence="1">
    <location>
        <begin position="115"/>
        <end position="134"/>
    </location>
</feature>
<evidence type="ECO:0000256" key="2">
    <source>
        <dbReference type="SAM" id="Phobius"/>
    </source>
</evidence>
<gene>
    <name evidence="4" type="ORF">PSFLO_06024</name>
</gene>
<sequence>MDWTGLAVHVLHPFLAATFLSVASWPGEALGSAQKQGVSTRRRRADSIDGYGPRLRAQPAARVAGGHDEAMPCDVSRSQRSGPVNRGQAGPCLILVTCLACLFVGARRSRFAISPKRTTPTRSATPYHRRCSTS</sequence>
<dbReference type="Proteomes" id="UP000323386">
    <property type="component" value="Unassembled WGS sequence"/>
</dbReference>
<evidence type="ECO:0000256" key="1">
    <source>
        <dbReference type="SAM" id="MobiDB-lite"/>
    </source>
</evidence>
<evidence type="ECO:0000313" key="4">
    <source>
        <dbReference type="EMBL" id="SPO40542.1"/>
    </source>
</evidence>
<organism evidence="4 5">
    <name type="scientific">Pseudozyma flocculosa</name>
    <dbReference type="NCBI Taxonomy" id="84751"/>
    <lineage>
        <taxon>Eukaryota</taxon>
        <taxon>Fungi</taxon>
        <taxon>Dikarya</taxon>
        <taxon>Basidiomycota</taxon>
        <taxon>Ustilaginomycotina</taxon>
        <taxon>Ustilaginomycetes</taxon>
        <taxon>Ustilaginales</taxon>
        <taxon>Ustilaginaceae</taxon>
        <taxon>Pseudozyma</taxon>
    </lineage>
</organism>
<feature type="signal peptide" evidence="3">
    <location>
        <begin position="1"/>
        <end position="29"/>
    </location>
</feature>
<protein>
    <submittedName>
        <fullName evidence="4">Uncharacterized protein</fullName>
    </submittedName>
</protein>
<dbReference type="EMBL" id="OOIP01000020">
    <property type="protein sequence ID" value="SPO40542.1"/>
    <property type="molecule type" value="Genomic_DNA"/>
</dbReference>
<feature type="transmembrane region" description="Helical" evidence="2">
    <location>
        <begin position="88"/>
        <end position="106"/>
    </location>
</feature>
<keyword evidence="5" id="KW-1185">Reference proteome</keyword>
<dbReference type="AlphaFoldDB" id="A0A5C3F850"/>
<keyword evidence="2" id="KW-0472">Membrane</keyword>
<keyword evidence="2" id="KW-1133">Transmembrane helix</keyword>
<feature type="region of interest" description="Disordered" evidence="1">
    <location>
        <begin position="32"/>
        <end position="88"/>
    </location>
</feature>
<keyword evidence="3" id="KW-0732">Signal</keyword>
<evidence type="ECO:0000313" key="5">
    <source>
        <dbReference type="Proteomes" id="UP000323386"/>
    </source>
</evidence>
<proteinExistence type="predicted"/>
<reference evidence="4 5" key="1">
    <citation type="submission" date="2018-03" db="EMBL/GenBank/DDBJ databases">
        <authorList>
            <person name="Guldener U."/>
        </authorList>
    </citation>
    <scope>NUCLEOTIDE SEQUENCE [LARGE SCALE GENOMIC DNA]</scope>
    <source>
        <strain evidence="4 5">DAOM196992</strain>
    </source>
</reference>
<evidence type="ECO:0000256" key="3">
    <source>
        <dbReference type="SAM" id="SignalP"/>
    </source>
</evidence>
<name>A0A5C3F850_9BASI</name>
<feature type="chain" id="PRO_5023065773" evidence="3">
    <location>
        <begin position="30"/>
        <end position="134"/>
    </location>
</feature>